<evidence type="ECO:0000313" key="2">
    <source>
        <dbReference type="EMBL" id="RRT75000.1"/>
    </source>
</evidence>
<accession>A0A427AFL2</accession>
<evidence type="ECO:0000256" key="1">
    <source>
        <dbReference type="SAM" id="MobiDB-lite"/>
    </source>
</evidence>
<organism evidence="2 3">
    <name type="scientific">Ensete ventricosum</name>
    <name type="common">Abyssinian banana</name>
    <name type="synonym">Musa ensete</name>
    <dbReference type="NCBI Taxonomy" id="4639"/>
    <lineage>
        <taxon>Eukaryota</taxon>
        <taxon>Viridiplantae</taxon>
        <taxon>Streptophyta</taxon>
        <taxon>Embryophyta</taxon>
        <taxon>Tracheophyta</taxon>
        <taxon>Spermatophyta</taxon>
        <taxon>Magnoliopsida</taxon>
        <taxon>Liliopsida</taxon>
        <taxon>Zingiberales</taxon>
        <taxon>Musaceae</taxon>
        <taxon>Ensete</taxon>
    </lineage>
</organism>
<protein>
    <submittedName>
        <fullName evidence="2">Uncharacterized protein</fullName>
    </submittedName>
</protein>
<comment type="caution">
    <text evidence="2">The sequence shown here is derived from an EMBL/GenBank/DDBJ whole genome shotgun (WGS) entry which is preliminary data.</text>
</comment>
<proteinExistence type="predicted"/>
<dbReference type="EMBL" id="AMZH03002613">
    <property type="protein sequence ID" value="RRT75000.1"/>
    <property type="molecule type" value="Genomic_DNA"/>
</dbReference>
<evidence type="ECO:0000313" key="3">
    <source>
        <dbReference type="Proteomes" id="UP000287651"/>
    </source>
</evidence>
<dbReference type="AlphaFoldDB" id="A0A427AFL2"/>
<sequence length="118" mass="13586">MNGRFYQRSFSILLLHRLTPSKAEVVMAEVHEGICREHIRRARCRKSVKSHLIFILSSLSLPYLLLCRKLYCKHRIRYRTANNPHASSVSEPPAPQQPIPVGCRPSEEPPVSLRLQSE</sequence>
<name>A0A427AFL2_ENSVE</name>
<reference evidence="2 3" key="1">
    <citation type="journal article" date="2014" name="Agronomy (Basel)">
        <title>A Draft Genome Sequence for Ensete ventricosum, the Drought-Tolerant Tree Against Hunger.</title>
        <authorList>
            <person name="Harrison J."/>
            <person name="Moore K.A."/>
            <person name="Paszkiewicz K."/>
            <person name="Jones T."/>
            <person name="Grant M."/>
            <person name="Ambacheew D."/>
            <person name="Muzemil S."/>
            <person name="Studholme D.J."/>
        </authorList>
    </citation>
    <scope>NUCLEOTIDE SEQUENCE [LARGE SCALE GENOMIC DNA]</scope>
</reference>
<dbReference type="Proteomes" id="UP000287651">
    <property type="component" value="Unassembled WGS sequence"/>
</dbReference>
<feature type="region of interest" description="Disordered" evidence="1">
    <location>
        <begin position="83"/>
        <end position="118"/>
    </location>
</feature>
<gene>
    <name evidence="2" type="ORF">B296_00005940</name>
</gene>